<dbReference type="RefSeq" id="WP_264490151.1">
    <property type="nucleotide sequence ID" value="NZ_JAPDDT010000020.1"/>
</dbReference>
<accession>A0ABT3GR92</accession>
<keyword evidence="1" id="KW-0812">Transmembrane</keyword>
<comment type="caution">
    <text evidence="2">The sequence shown here is derived from an EMBL/GenBank/DDBJ whole genome shotgun (WGS) entry which is preliminary data.</text>
</comment>
<reference evidence="2 3" key="1">
    <citation type="submission" date="2022-10" db="EMBL/GenBank/DDBJ databases">
        <title>Luteolibacter arcticus strain CCTCC AB 2014275, whole genome shotgun sequencing project.</title>
        <authorList>
            <person name="Zhao G."/>
            <person name="Shen L."/>
        </authorList>
    </citation>
    <scope>NUCLEOTIDE SEQUENCE [LARGE SCALE GENOMIC DNA]</scope>
    <source>
        <strain evidence="2 3">CCTCC AB 2014275</strain>
    </source>
</reference>
<evidence type="ECO:0000313" key="3">
    <source>
        <dbReference type="Proteomes" id="UP001320876"/>
    </source>
</evidence>
<evidence type="ECO:0008006" key="4">
    <source>
        <dbReference type="Google" id="ProtNLM"/>
    </source>
</evidence>
<protein>
    <recommendedName>
        <fullName evidence="4">Transmembrane protein</fullName>
    </recommendedName>
</protein>
<feature type="transmembrane region" description="Helical" evidence="1">
    <location>
        <begin position="18"/>
        <end position="37"/>
    </location>
</feature>
<dbReference type="Proteomes" id="UP001320876">
    <property type="component" value="Unassembled WGS sequence"/>
</dbReference>
<keyword evidence="1" id="KW-1133">Transmembrane helix</keyword>
<proteinExistence type="predicted"/>
<name>A0ABT3GR92_9BACT</name>
<dbReference type="EMBL" id="JAPDDT010000020">
    <property type="protein sequence ID" value="MCW1926044.1"/>
    <property type="molecule type" value="Genomic_DNA"/>
</dbReference>
<keyword evidence="1" id="KW-0472">Membrane</keyword>
<feature type="transmembrane region" description="Helical" evidence="1">
    <location>
        <begin position="67"/>
        <end position="88"/>
    </location>
</feature>
<keyword evidence="3" id="KW-1185">Reference proteome</keyword>
<organism evidence="2 3">
    <name type="scientific">Luteolibacter arcticus</name>
    <dbReference type="NCBI Taxonomy" id="1581411"/>
    <lineage>
        <taxon>Bacteria</taxon>
        <taxon>Pseudomonadati</taxon>
        <taxon>Verrucomicrobiota</taxon>
        <taxon>Verrucomicrobiia</taxon>
        <taxon>Verrucomicrobiales</taxon>
        <taxon>Verrucomicrobiaceae</taxon>
        <taxon>Luteolibacter</taxon>
    </lineage>
</organism>
<evidence type="ECO:0000313" key="2">
    <source>
        <dbReference type="EMBL" id="MCW1926044.1"/>
    </source>
</evidence>
<gene>
    <name evidence="2" type="ORF">OKA05_26025</name>
</gene>
<evidence type="ECO:0000256" key="1">
    <source>
        <dbReference type="SAM" id="Phobius"/>
    </source>
</evidence>
<sequence length="94" mass="10201">MTTPGHLNRTRAANHRRAWIGFGAALLVCSAFGYWVVSDDSEDRMATVRRAHPGVTICFAADPLQEIKLWVCGINAMAAIGIIVRGLLIRLPAA</sequence>